<comment type="subcellular location">
    <subcellularLocation>
        <location evidence="2">Late endosome membrane</location>
        <topology evidence="2">Lipid-anchor</topology>
        <orientation evidence="2">Cytoplasmic side</orientation>
    </subcellularLocation>
    <subcellularLocation>
        <location evidence="1">Lysosome membrane</location>
        <topology evidence="1">Lipid-anchor</topology>
        <orientation evidence="1">Cytoplasmic side</orientation>
    </subcellularLocation>
</comment>
<dbReference type="GO" id="GO:0001919">
    <property type="term" value="P:regulation of receptor recycling"/>
    <property type="evidence" value="ECO:0007669"/>
    <property type="project" value="InterPro"/>
</dbReference>
<evidence type="ECO:0000256" key="10">
    <source>
        <dbReference type="ARBA" id="ARBA00023288"/>
    </source>
</evidence>
<keyword evidence="7" id="KW-0472">Membrane</keyword>
<organism evidence="13 14">
    <name type="scientific">Candidula unifasciata</name>
    <dbReference type="NCBI Taxonomy" id="100452"/>
    <lineage>
        <taxon>Eukaryota</taxon>
        <taxon>Metazoa</taxon>
        <taxon>Spiralia</taxon>
        <taxon>Lophotrochozoa</taxon>
        <taxon>Mollusca</taxon>
        <taxon>Gastropoda</taxon>
        <taxon>Heterobranchia</taxon>
        <taxon>Euthyneura</taxon>
        <taxon>Panpulmonata</taxon>
        <taxon>Eupulmonata</taxon>
        <taxon>Stylommatophora</taxon>
        <taxon>Helicina</taxon>
        <taxon>Helicoidea</taxon>
        <taxon>Geomitridae</taxon>
        <taxon>Candidula</taxon>
    </lineage>
</organism>
<evidence type="ECO:0000256" key="2">
    <source>
        <dbReference type="ARBA" id="ARBA00004577"/>
    </source>
</evidence>
<dbReference type="GO" id="GO:0005085">
    <property type="term" value="F:guanyl-nucleotide exchange factor activity"/>
    <property type="evidence" value="ECO:0007669"/>
    <property type="project" value="TreeGrafter"/>
</dbReference>
<feature type="compositionally biased region" description="Basic and acidic residues" evidence="12">
    <location>
        <begin position="1"/>
        <end position="18"/>
    </location>
</feature>
<evidence type="ECO:0000256" key="7">
    <source>
        <dbReference type="ARBA" id="ARBA00023136"/>
    </source>
</evidence>
<evidence type="ECO:0000256" key="4">
    <source>
        <dbReference type="ARBA" id="ARBA00016099"/>
    </source>
</evidence>
<dbReference type="GO" id="GO:0071230">
    <property type="term" value="P:cellular response to amino acid stimulus"/>
    <property type="evidence" value="ECO:0007669"/>
    <property type="project" value="InterPro"/>
</dbReference>
<comment type="similarity">
    <text evidence="3">Belongs to the LAMTOR1 family.</text>
</comment>
<gene>
    <name evidence="13" type="ORF">CUNI_LOCUS6904</name>
</gene>
<evidence type="ECO:0000256" key="1">
    <source>
        <dbReference type="ARBA" id="ARBA00004122"/>
    </source>
</evidence>
<dbReference type="GO" id="GO:0031902">
    <property type="term" value="C:late endosome membrane"/>
    <property type="evidence" value="ECO:0007669"/>
    <property type="project" value="UniProtKB-SubCell"/>
</dbReference>
<protein>
    <recommendedName>
        <fullName evidence="4">Ragulator complex protein LAMTOR1</fullName>
    </recommendedName>
    <alternativeName>
        <fullName evidence="11">Late endosomal/lysosomal adaptor and MAPK and MTOR activator 1</fullName>
    </alternativeName>
</protein>
<evidence type="ECO:0000313" key="14">
    <source>
        <dbReference type="Proteomes" id="UP000678393"/>
    </source>
</evidence>
<keyword evidence="5" id="KW-0519">Myristate</keyword>
<dbReference type="EMBL" id="CAJHNH020001068">
    <property type="protein sequence ID" value="CAG5121346.1"/>
    <property type="molecule type" value="Genomic_DNA"/>
</dbReference>
<evidence type="ECO:0000256" key="6">
    <source>
        <dbReference type="ARBA" id="ARBA00022753"/>
    </source>
</evidence>
<dbReference type="Proteomes" id="UP000678393">
    <property type="component" value="Unassembled WGS sequence"/>
</dbReference>
<keyword evidence="14" id="KW-1185">Reference proteome</keyword>
<evidence type="ECO:0000256" key="3">
    <source>
        <dbReference type="ARBA" id="ARBA00010861"/>
    </source>
</evidence>
<dbReference type="GO" id="GO:0005765">
    <property type="term" value="C:lysosomal membrane"/>
    <property type="evidence" value="ECO:0007669"/>
    <property type="project" value="UniProtKB-SubCell"/>
</dbReference>
<dbReference type="Pfam" id="PF15454">
    <property type="entry name" value="LAMTOR"/>
    <property type="match status" value="1"/>
</dbReference>
<dbReference type="SMART" id="SM01262">
    <property type="entry name" value="LAMTOR"/>
    <property type="match status" value="1"/>
</dbReference>
<comment type="caution">
    <text evidence="13">The sequence shown here is derived from an EMBL/GenBank/DDBJ whole genome shotgun (WGS) entry which is preliminary data.</text>
</comment>
<proteinExistence type="inferred from homology"/>
<dbReference type="InterPro" id="IPR028209">
    <property type="entry name" value="LAMTOR1/MEH1"/>
</dbReference>
<dbReference type="GO" id="GO:0032008">
    <property type="term" value="P:positive regulation of TOR signaling"/>
    <property type="evidence" value="ECO:0007669"/>
    <property type="project" value="InterPro"/>
</dbReference>
<dbReference type="GO" id="GO:0007040">
    <property type="term" value="P:lysosome organization"/>
    <property type="evidence" value="ECO:0007669"/>
    <property type="project" value="InterPro"/>
</dbReference>
<evidence type="ECO:0000313" key="13">
    <source>
        <dbReference type="EMBL" id="CAG5121346.1"/>
    </source>
</evidence>
<dbReference type="AlphaFoldDB" id="A0A8S3Z3X1"/>
<keyword evidence="9" id="KW-0458">Lysosome</keyword>
<dbReference type="PANTHER" id="PTHR13401:SF2">
    <property type="entry name" value="RAGULATOR COMPLEX PROTEIN LAMTOR1"/>
    <property type="match status" value="1"/>
</dbReference>
<keyword evidence="6" id="KW-0967">Endosome</keyword>
<evidence type="ECO:0000256" key="8">
    <source>
        <dbReference type="ARBA" id="ARBA00023139"/>
    </source>
</evidence>
<dbReference type="PANTHER" id="PTHR13401">
    <property type="entry name" value="RAGULATOR COMPLEX PROTEIN LAMTOR1"/>
    <property type="match status" value="1"/>
</dbReference>
<dbReference type="GO" id="GO:0043410">
    <property type="term" value="P:positive regulation of MAPK cascade"/>
    <property type="evidence" value="ECO:0007669"/>
    <property type="project" value="InterPro"/>
</dbReference>
<keyword evidence="8" id="KW-0564">Palmitate</keyword>
<dbReference type="GO" id="GO:0060090">
    <property type="term" value="F:molecular adaptor activity"/>
    <property type="evidence" value="ECO:0007669"/>
    <property type="project" value="TreeGrafter"/>
</dbReference>
<dbReference type="GO" id="GO:0071986">
    <property type="term" value="C:Ragulator complex"/>
    <property type="evidence" value="ECO:0007669"/>
    <property type="project" value="InterPro"/>
</dbReference>
<keyword evidence="10" id="KW-0449">Lipoprotein</keyword>
<evidence type="ECO:0000256" key="12">
    <source>
        <dbReference type="SAM" id="MobiDB-lite"/>
    </source>
</evidence>
<feature type="region of interest" description="Disordered" evidence="12">
    <location>
        <begin position="1"/>
        <end position="43"/>
    </location>
</feature>
<dbReference type="GO" id="GO:0045121">
    <property type="term" value="C:membrane raft"/>
    <property type="evidence" value="ECO:0007669"/>
    <property type="project" value="InterPro"/>
</dbReference>
<accession>A0A8S3Z3X1</accession>
<dbReference type="GO" id="GO:0042632">
    <property type="term" value="P:cholesterol homeostasis"/>
    <property type="evidence" value="ECO:0007669"/>
    <property type="project" value="InterPro"/>
</dbReference>
<name>A0A8S3Z3X1_9EUPU</name>
<dbReference type="GO" id="GO:0016197">
    <property type="term" value="P:endosomal transport"/>
    <property type="evidence" value="ECO:0007669"/>
    <property type="project" value="InterPro"/>
</dbReference>
<evidence type="ECO:0000256" key="9">
    <source>
        <dbReference type="ARBA" id="ARBA00023228"/>
    </source>
</evidence>
<dbReference type="OrthoDB" id="5562028at2759"/>
<evidence type="ECO:0000256" key="11">
    <source>
        <dbReference type="ARBA" id="ARBA00032695"/>
    </source>
</evidence>
<reference evidence="13" key="1">
    <citation type="submission" date="2021-04" db="EMBL/GenBank/DDBJ databases">
        <authorList>
            <consortium name="Molecular Ecology Group"/>
        </authorList>
    </citation>
    <scope>NUCLEOTIDE SEQUENCE</scope>
</reference>
<sequence>VSNADERTPLLDPSHSDHTQQIQGARTGPHHSQRNQRDDEQSEFSRILRQTAINVIDVTSTETHNLEQGELQDRATQYSNRLNMVLAGSRRTLIYKPNLPAVITSPQMTLSAPLVSLADVRMITNISEKLAAAARDIKIQHKESLVVAFAVP</sequence>
<evidence type="ECO:0000256" key="5">
    <source>
        <dbReference type="ARBA" id="ARBA00022707"/>
    </source>
</evidence>
<feature type="non-terminal residue" evidence="13">
    <location>
        <position position="1"/>
    </location>
</feature>